<dbReference type="AlphaFoldDB" id="A0A2X0N6I2"/>
<name>A0A2X0N6I2_9BASI</name>
<keyword evidence="3" id="KW-1185">Reference proteome</keyword>
<accession>A0A2X0N6I2</accession>
<dbReference type="EMBL" id="FQNC01000084">
    <property type="protein sequence ID" value="SGZ22060.1"/>
    <property type="molecule type" value="Genomic_DNA"/>
</dbReference>
<feature type="region of interest" description="Disordered" evidence="1">
    <location>
        <begin position="245"/>
        <end position="270"/>
    </location>
</feature>
<organism evidence="2 3">
    <name type="scientific">Microbotryum silenes-dioicae</name>
    <dbReference type="NCBI Taxonomy" id="796604"/>
    <lineage>
        <taxon>Eukaryota</taxon>
        <taxon>Fungi</taxon>
        <taxon>Dikarya</taxon>
        <taxon>Basidiomycota</taxon>
        <taxon>Pucciniomycotina</taxon>
        <taxon>Microbotryomycetes</taxon>
        <taxon>Microbotryales</taxon>
        <taxon>Microbotryaceae</taxon>
        <taxon>Microbotryum</taxon>
    </lineage>
</organism>
<evidence type="ECO:0000313" key="3">
    <source>
        <dbReference type="Proteomes" id="UP000249464"/>
    </source>
</evidence>
<reference evidence="2 3" key="1">
    <citation type="submission" date="2016-11" db="EMBL/GenBank/DDBJ databases">
        <authorList>
            <person name="Jaros S."/>
            <person name="Januszkiewicz K."/>
            <person name="Wedrychowicz H."/>
        </authorList>
    </citation>
    <scope>NUCLEOTIDE SEQUENCE [LARGE SCALE GENOMIC DNA]</scope>
</reference>
<protein>
    <submittedName>
        <fullName evidence="2">BQ5605_C022g09423 protein</fullName>
    </submittedName>
</protein>
<sequence length="282" mass="29753">MATTPSPSKKAMQPSASPAPTHPGDFRKSFQREASTGFEDVIRQRAVDSRHNVNRGYGLGQGVQPPRSSGGSGRPLMQTQSMPVLSFAQQDSVFHTSNDILNATFGDEHVTEYRTREVQPMWASPPSLASSQGRGLRRHPSAGSVSTSMVWPAPSGGAGAATAAMSAFSTPAATGPGGGDDGGDGFDLDEVFGPSGGDHQFGAAISIDDDSQRTVTQGIKRGFFETEEGMGEAEDEEMALTDVEDDEMPSALPKARPTAGNRRVLGRTQSVPASAFRGEYQF</sequence>
<proteinExistence type="predicted"/>
<gene>
    <name evidence="2" type="primary">BQ5605_C022g09423</name>
    <name evidence="2" type="ORF">BQ5605_C022G09423</name>
</gene>
<feature type="region of interest" description="Disordered" evidence="1">
    <location>
        <begin position="122"/>
        <end position="148"/>
    </location>
</feature>
<evidence type="ECO:0000256" key="1">
    <source>
        <dbReference type="SAM" id="MobiDB-lite"/>
    </source>
</evidence>
<feature type="region of interest" description="Disordered" evidence="1">
    <location>
        <begin position="1"/>
        <end position="78"/>
    </location>
</feature>
<feature type="compositionally biased region" description="Basic and acidic residues" evidence="1">
    <location>
        <begin position="40"/>
        <end position="51"/>
    </location>
</feature>
<evidence type="ECO:0000313" key="2">
    <source>
        <dbReference type="EMBL" id="SGZ22060.1"/>
    </source>
</evidence>
<dbReference type="Proteomes" id="UP000249464">
    <property type="component" value="Unassembled WGS sequence"/>
</dbReference>